<dbReference type="EMBL" id="AMZH03000878">
    <property type="protein sequence ID" value="RRT81580.1"/>
    <property type="molecule type" value="Genomic_DNA"/>
</dbReference>
<reference evidence="2 3" key="1">
    <citation type="journal article" date="2014" name="Agronomy (Basel)">
        <title>A Draft Genome Sequence for Ensete ventricosum, the Drought-Tolerant Tree Against Hunger.</title>
        <authorList>
            <person name="Harrison J."/>
            <person name="Moore K.A."/>
            <person name="Paszkiewicz K."/>
            <person name="Jones T."/>
            <person name="Grant M."/>
            <person name="Ambacheew D."/>
            <person name="Muzemil S."/>
            <person name="Studholme D.J."/>
        </authorList>
    </citation>
    <scope>NUCLEOTIDE SEQUENCE [LARGE SCALE GENOMIC DNA]</scope>
</reference>
<name>A0A427AZB3_ENSVE</name>
<proteinExistence type="predicted"/>
<sequence>MAVRRCSGGSKGHNWKRLQQQEQQWQGRRQLRREERQAGGEQQCSVPLLVLQREGAGKEGWPTARASVIEEGLAATEVAVAEGRKGGGGRGCDRGGLGCDEEGLGCGRSGWEEEVVSSNWWQQRLVTGASRYCRRLAATANKLRQWETEEEGWVATAEGMATLAVPCQGLAER</sequence>
<comment type="caution">
    <text evidence="2">The sequence shown here is derived from an EMBL/GenBank/DDBJ whole genome shotgun (WGS) entry which is preliminary data.</text>
</comment>
<feature type="region of interest" description="Disordered" evidence="1">
    <location>
        <begin position="1"/>
        <end position="39"/>
    </location>
</feature>
<dbReference type="Proteomes" id="UP000287651">
    <property type="component" value="Unassembled WGS sequence"/>
</dbReference>
<dbReference type="AlphaFoldDB" id="A0A427AZB3"/>
<evidence type="ECO:0000313" key="2">
    <source>
        <dbReference type="EMBL" id="RRT81580.1"/>
    </source>
</evidence>
<protein>
    <submittedName>
        <fullName evidence="2">Uncharacterized protein</fullName>
    </submittedName>
</protein>
<feature type="compositionally biased region" description="Low complexity" evidence="1">
    <location>
        <begin position="17"/>
        <end position="28"/>
    </location>
</feature>
<gene>
    <name evidence="2" type="ORF">B296_00007232</name>
</gene>
<evidence type="ECO:0000313" key="3">
    <source>
        <dbReference type="Proteomes" id="UP000287651"/>
    </source>
</evidence>
<accession>A0A427AZB3</accession>
<organism evidence="2 3">
    <name type="scientific">Ensete ventricosum</name>
    <name type="common">Abyssinian banana</name>
    <name type="synonym">Musa ensete</name>
    <dbReference type="NCBI Taxonomy" id="4639"/>
    <lineage>
        <taxon>Eukaryota</taxon>
        <taxon>Viridiplantae</taxon>
        <taxon>Streptophyta</taxon>
        <taxon>Embryophyta</taxon>
        <taxon>Tracheophyta</taxon>
        <taxon>Spermatophyta</taxon>
        <taxon>Magnoliopsida</taxon>
        <taxon>Liliopsida</taxon>
        <taxon>Zingiberales</taxon>
        <taxon>Musaceae</taxon>
        <taxon>Ensete</taxon>
    </lineage>
</organism>
<evidence type="ECO:0000256" key="1">
    <source>
        <dbReference type="SAM" id="MobiDB-lite"/>
    </source>
</evidence>